<protein>
    <submittedName>
        <fullName evidence="5">Tyrosine-type recombinase/integrase</fullName>
    </submittedName>
</protein>
<gene>
    <name evidence="5" type="ORF">FMM72_14300</name>
</gene>
<feature type="non-terminal residue" evidence="5">
    <location>
        <position position="1"/>
    </location>
</feature>
<accession>A0A845T1J9</accession>
<evidence type="ECO:0000256" key="3">
    <source>
        <dbReference type="ARBA" id="ARBA00023172"/>
    </source>
</evidence>
<dbReference type="GO" id="GO:0006310">
    <property type="term" value="P:DNA recombination"/>
    <property type="evidence" value="ECO:0007669"/>
    <property type="project" value="UniProtKB-KW"/>
</dbReference>
<name>A0A845T1J9_9FIRM</name>
<dbReference type="RefSeq" id="WP_162221817.1">
    <property type="nucleotide sequence ID" value="NZ_VIQT01000021.1"/>
</dbReference>
<dbReference type="EMBL" id="VIQT01000021">
    <property type="protein sequence ID" value="NDO40382.1"/>
    <property type="molecule type" value="Genomic_DNA"/>
</dbReference>
<dbReference type="Gene3D" id="1.10.443.10">
    <property type="entry name" value="Intergrase catalytic core"/>
    <property type="match status" value="1"/>
</dbReference>
<evidence type="ECO:0000313" key="6">
    <source>
        <dbReference type="Proteomes" id="UP000462501"/>
    </source>
</evidence>
<dbReference type="GO" id="GO:0015074">
    <property type="term" value="P:DNA integration"/>
    <property type="evidence" value="ECO:0007669"/>
    <property type="project" value="InterPro"/>
</dbReference>
<comment type="caution">
    <text evidence="5">The sequence shown here is derived from an EMBL/GenBank/DDBJ whole genome shotgun (WGS) entry which is preliminary data.</text>
</comment>
<dbReference type="InterPro" id="IPR002104">
    <property type="entry name" value="Integrase_catalytic"/>
</dbReference>
<evidence type="ECO:0000259" key="4">
    <source>
        <dbReference type="PROSITE" id="PS51898"/>
    </source>
</evidence>
<dbReference type="Pfam" id="PF00589">
    <property type="entry name" value="Phage_integrase"/>
    <property type="match status" value="1"/>
</dbReference>
<organism evidence="5 6">
    <name type="scientific">Anaerotruncus colihominis</name>
    <dbReference type="NCBI Taxonomy" id="169435"/>
    <lineage>
        <taxon>Bacteria</taxon>
        <taxon>Bacillati</taxon>
        <taxon>Bacillota</taxon>
        <taxon>Clostridia</taxon>
        <taxon>Eubacteriales</taxon>
        <taxon>Oscillospiraceae</taxon>
        <taxon>Anaerotruncus</taxon>
    </lineage>
</organism>
<dbReference type="Proteomes" id="UP000462501">
    <property type="component" value="Unassembled WGS sequence"/>
</dbReference>
<sequence length="91" mass="10391">VFITRTGKPLDRSNIWRDMKALCKRAGVKAGKVFPHNLRHLFARTFYSLEKDLSRLADILGHTNVSTTRIYTVESGAAHRRQIERLGLVIT</sequence>
<reference evidence="5 6" key="1">
    <citation type="submission" date="2019-06" db="EMBL/GenBank/DDBJ databases">
        <title>Draft genome sequences of 15 bacterial species constituting the stable defined intestinal microbiota of the GM15 gnotobiotic mouse model.</title>
        <authorList>
            <person name="Elie C."/>
            <person name="Mathieu A."/>
            <person name="Saliou A."/>
            <person name="Darnaud M."/>
            <person name="Leulier F."/>
            <person name="Tamellini A."/>
        </authorList>
    </citation>
    <scope>NUCLEOTIDE SEQUENCE [LARGE SCALE GENOMIC DNA]</scope>
    <source>
        <strain evidence="5 6">JM4-15</strain>
    </source>
</reference>
<dbReference type="GO" id="GO:0003677">
    <property type="term" value="F:DNA binding"/>
    <property type="evidence" value="ECO:0007669"/>
    <property type="project" value="UniProtKB-KW"/>
</dbReference>
<proteinExistence type="inferred from homology"/>
<evidence type="ECO:0000256" key="1">
    <source>
        <dbReference type="ARBA" id="ARBA00008857"/>
    </source>
</evidence>
<dbReference type="InterPro" id="IPR011010">
    <property type="entry name" value="DNA_brk_join_enz"/>
</dbReference>
<dbReference type="PANTHER" id="PTHR30349">
    <property type="entry name" value="PHAGE INTEGRASE-RELATED"/>
    <property type="match status" value="1"/>
</dbReference>
<comment type="similarity">
    <text evidence="1">Belongs to the 'phage' integrase family.</text>
</comment>
<evidence type="ECO:0000313" key="5">
    <source>
        <dbReference type="EMBL" id="NDO40382.1"/>
    </source>
</evidence>
<dbReference type="PROSITE" id="PS51898">
    <property type="entry name" value="TYR_RECOMBINASE"/>
    <property type="match status" value="1"/>
</dbReference>
<dbReference type="SUPFAM" id="SSF56349">
    <property type="entry name" value="DNA breaking-rejoining enzymes"/>
    <property type="match status" value="1"/>
</dbReference>
<dbReference type="PANTHER" id="PTHR30349:SF41">
    <property type="entry name" value="INTEGRASE_RECOMBINASE PROTEIN MJ0367-RELATED"/>
    <property type="match status" value="1"/>
</dbReference>
<feature type="domain" description="Tyr recombinase" evidence="4">
    <location>
        <begin position="1"/>
        <end position="85"/>
    </location>
</feature>
<evidence type="ECO:0000256" key="2">
    <source>
        <dbReference type="ARBA" id="ARBA00023125"/>
    </source>
</evidence>
<dbReference type="InterPro" id="IPR013762">
    <property type="entry name" value="Integrase-like_cat_sf"/>
</dbReference>
<dbReference type="InterPro" id="IPR050090">
    <property type="entry name" value="Tyrosine_recombinase_XerCD"/>
</dbReference>
<keyword evidence="3" id="KW-0233">DNA recombination</keyword>
<keyword evidence="2" id="KW-0238">DNA-binding</keyword>
<dbReference type="AlphaFoldDB" id="A0A845T1J9"/>